<accession>A0A158A8U4</accession>
<dbReference type="InterPro" id="IPR040442">
    <property type="entry name" value="Pyrv_kinase-like_dom_sf"/>
</dbReference>
<dbReference type="OrthoDB" id="9785398at2"/>
<protein>
    <submittedName>
        <fullName evidence="1">PEP phosphonomutase</fullName>
    </submittedName>
</protein>
<proteinExistence type="predicted"/>
<keyword evidence="2" id="KW-1185">Reference proteome</keyword>
<dbReference type="Gene3D" id="3.20.20.60">
    <property type="entry name" value="Phosphoenolpyruvate-binding domains"/>
    <property type="match status" value="1"/>
</dbReference>
<dbReference type="Proteomes" id="UP000054851">
    <property type="component" value="Unassembled WGS sequence"/>
</dbReference>
<dbReference type="InterPro" id="IPR039556">
    <property type="entry name" value="ICL/PEPM"/>
</dbReference>
<organism evidence="1 2">
    <name type="scientific">Caballeronia hypogeia</name>
    <dbReference type="NCBI Taxonomy" id="1777140"/>
    <lineage>
        <taxon>Bacteria</taxon>
        <taxon>Pseudomonadati</taxon>
        <taxon>Pseudomonadota</taxon>
        <taxon>Betaproteobacteria</taxon>
        <taxon>Burkholderiales</taxon>
        <taxon>Burkholderiaceae</taxon>
        <taxon>Caballeronia</taxon>
    </lineage>
</organism>
<dbReference type="RefSeq" id="WP_061167324.1">
    <property type="nucleotide sequence ID" value="NZ_FCOA02000004.1"/>
</dbReference>
<dbReference type="PANTHER" id="PTHR42905:SF16">
    <property type="entry name" value="CARBOXYPHOSPHONOENOLPYRUVATE PHOSPHONOMUTASE-LIKE PROTEIN (AFU_ORTHOLOGUE AFUA_5G07230)"/>
    <property type="match status" value="1"/>
</dbReference>
<comment type="caution">
    <text evidence="1">The sequence shown here is derived from an EMBL/GenBank/DDBJ whole genome shotgun (WGS) entry which is preliminary data.</text>
</comment>
<reference evidence="1" key="1">
    <citation type="submission" date="2016-01" db="EMBL/GenBank/DDBJ databases">
        <authorList>
            <person name="Peeters C."/>
        </authorList>
    </citation>
    <scope>NUCLEOTIDE SEQUENCE</scope>
    <source>
        <strain evidence="1">LMG 29322</strain>
    </source>
</reference>
<dbReference type="GO" id="GO:0003824">
    <property type="term" value="F:catalytic activity"/>
    <property type="evidence" value="ECO:0007669"/>
    <property type="project" value="InterPro"/>
</dbReference>
<dbReference type="Pfam" id="PF13714">
    <property type="entry name" value="PEP_mutase"/>
    <property type="match status" value="1"/>
</dbReference>
<sequence length="265" mass="27748">MSNANTFRQLHVNSTPLLLPNAWDAGSARLIEAQGAPAIATTSAGFAWALGYPDGRMLPFAEVAASVRRIVRVLKAPLSVDVEHGYSDDPRTVADHVLQLADMGIAGINIEDGPDAASLLAAKIEAIKSAVAKAGLDLFVNARSDVFLATLVEKPKQPQESIARGNLYASAGADGLFLPALVQPSDIETIVGATRLPLNVMALPGLPDATTLGKLGVRRLSAGSAIAQVLLGRAKAMTQDFLAHGRSEALADQPLPYGEIQQLFA</sequence>
<dbReference type="EMBL" id="FCOA02000004">
    <property type="protein sequence ID" value="SAK54238.1"/>
    <property type="molecule type" value="Genomic_DNA"/>
</dbReference>
<dbReference type="CDD" id="cd00377">
    <property type="entry name" value="ICL_PEPM"/>
    <property type="match status" value="1"/>
</dbReference>
<name>A0A158A8U4_9BURK</name>
<dbReference type="InterPro" id="IPR015813">
    <property type="entry name" value="Pyrv/PenolPyrv_kinase-like_dom"/>
</dbReference>
<dbReference type="STRING" id="1777140.AWB79_02113"/>
<gene>
    <name evidence="1" type="ORF">AWB79_02113</name>
</gene>
<evidence type="ECO:0000313" key="1">
    <source>
        <dbReference type="EMBL" id="SAK54238.1"/>
    </source>
</evidence>
<dbReference type="PANTHER" id="PTHR42905">
    <property type="entry name" value="PHOSPHOENOLPYRUVATE CARBOXYLASE"/>
    <property type="match status" value="1"/>
</dbReference>
<dbReference type="AlphaFoldDB" id="A0A158A8U4"/>
<evidence type="ECO:0000313" key="2">
    <source>
        <dbReference type="Proteomes" id="UP000054851"/>
    </source>
</evidence>
<dbReference type="SUPFAM" id="SSF51621">
    <property type="entry name" value="Phosphoenolpyruvate/pyruvate domain"/>
    <property type="match status" value="1"/>
</dbReference>